<feature type="compositionally biased region" description="Acidic residues" evidence="1">
    <location>
        <begin position="7"/>
        <end position="20"/>
    </location>
</feature>
<name>A0ABQ6MIS9_9STRA</name>
<proteinExistence type="predicted"/>
<dbReference type="EMBL" id="BRYB01001477">
    <property type="protein sequence ID" value="GMI26668.1"/>
    <property type="molecule type" value="Genomic_DNA"/>
</dbReference>
<protein>
    <submittedName>
        <fullName evidence="2">Uncharacterized protein</fullName>
    </submittedName>
</protein>
<reference evidence="2 3" key="1">
    <citation type="journal article" date="2023" name="Commun. Biol.">
        <title>Genome analysis of Parmales, the sister group of diatoms, reveals the evolutionary specialization of diatoms from phago-mixotrophs to photoautotrophs.</title>
        <authorList>
            <person name="Ban H."/>
            <person name="Sato S."/>
            <person name="Yoshikawa S."/>
            <person name="Yamada K."/>
            <person name="Nakamura Y."/>
            <person name="Ichinomiya M."/>
            <person name="Sato N."/>
            <person name="Blanc-Mathieu R."/>
            <person name="Endo H."/>
            <person name="Kuwata A."/>
            <person name="Ogata H."/>
        </authorList>
    </citation>
    <scope>NUCLEOTIDE SEQUENCE [LARGE SCALE GENOMIC DNA]</scope>
</reference>
<comment type="caution">
    <text evidence="2">The sequence shown here is derived from an EMBL/GenBank/DDBJ whole genome shotgun (WGS) entry which is preliminary data.</text>
</comment>
<evidence type="ECO:0000256" key="1">
    <source>
        <dbReference type="SAM" id="MobiDB-lite"/>
    </source>
</evidence>
<organism evidence="2 3">
    <name type="scientific">Tetraparma gracilis</name>
    <dbReference type="NCBI Taxonomy" id="2962635"/>
    <lineage>
        <taxon>Eukaryota</taxon>
        <taxon>Sar</taxon>
        <taxon>Stramenopiles</taxon>
        <taxon>Ochrophyta</taxon>
        <taxon>Bolidophyceae</taxon>
        <taxon>Parmales</taxon>
        <taxon>Triparmaceae</taxon>
        <taxon>Tetraparma</taxon>
    </lineage>
</organism>
<sequence>MSSFEHIEDDVNSNSDDDGLPEVNEEHWHAAAAAHAAQAPVPTPESQAALATLAAELEALHRQEQPPVAEVQSITQQLFEMLVVHPSPAFAHLRRPAPEAVPPPPGWPGLWCGDLLDLACTRKWRSVCIRASSSSIDREVLLDEVTRQDQFGCNVLHHVFSSSTVPQDAVFYVLTLALEVISSSVGKFNGLPNPFSCIGGEGMNTPLHYFAFRGRYLPTLPVLLRAYPEALLHRNRYDRMPFQTATGEFAMHTRAAHSEIVRQLLHQTRRYSNHLLCAPLYALSKRVFMHGNTSGPHEPFSEASRRALGIASSSAWFPLSVIGFFMQREMVPAAKLVLSFVSPAIPGLDEAT</sequence>
<feature type="region of interest" description="Disordered" evidence="1">
    <location>
        <begin position="1"/>
        <end position="23"/>
    </location>
</feature>
<evidence type="ECO:0000313" key="3">
    <source>
        <dbReference type="Proteomes" id="UP001165060"/>
    </source>
</evidence>
<dbReference type="Proteomes" id="UP001165060">
    <property type="component" value="Unassembled WGS sequence"/>
</dbReference>
<keyword evidence="3" id="KW-1185">Reference proteome</keyword>
<gene>
    <name evidence="2" type="ORF">TeGR_g666</name>
</gene>
<accession>A0ABQ6MIS9</accession>
<evidence type="ECO:0000313" key="2">
    <source>
        <dbReference type="EMBL" id="GMI26668.1"/>
    </source>
</evidence>